<sequence>MDEEMQVITEEDLSWISHWVVVNSKGRGCSQRVEPKLGLIQVELPLRLLSLLELLLPSFDLFLTVVHAPGMTELKLSLSKPSLLSDGVLVSEWSASAFDEGDEAAYFYANTITTSFQGAFKERISIEAIISLIAELSADLLDLFIKSPRCIEIISSRKTKVMMIQMAAVLQGETGGKGKNFVEVLYA</sequence>
<gene>
    <name evidence="2" type="ORF">CTI12_AA622400</name>
</gene>
<evidence type="ECO:0000259" key="1">
    <source>
        <dbReference type="Pfam" id="PF03476"/>
    </source>
</evidence>
<organism evidence="2 3">
    <name type="scientific">Artemisia annua</name>
    <name type="common">Sweet wormwood</name>
    <dbReference type="NCBI Taxonomy" id="35608"/>
    <lineage>
        <taxon>Eukaryota</taxon>
        <taxon>Viridiplantae</taxon>
        <taxon>Streptophyta</taxon>
        <taxon>Embryophyta</taxon>
        <taxon>Tracheophyta</taxon>
        <taxon>Spermatophyta</taxon>
        <taxon>Magnoliopsida</taxon>
        <taxon>eudicotyledons</taxon>
        <taxon>Gunneridae</taxon>
        <taxon>Pentapetalae</taxon>
        <taxon>asterids</taxon>
        <taxon>campanulids</taxon>
        <taxon>Asterales</taxon>
        <taxon>Asteraceae</taxon>
        <taxon>Asteroideae</taxon>
        <taxon>Anthemideae</taxon>
        <taxon>Artemisiinae</taxon>
        <taxon>Artemisia</taxon>
    </lineage>
</organism>
<dbReference type="Proteomes" id="UP000245207">
    <property type="component" value="Unassembled WGS sequence"/>
</dbReference>
<dbReference type="STRING" id="35608.A0A2U1KBH7"/>
<dbReference type="AlphaFoldDB" id="A0A2U1KBH7"/>
<proteinExistence type="predicted"/>
<dbReference type="EMBL" id="PKPP01023826">
    <property type="protein sequence ID" value="PWA34101.1"/>
    <property type="molecule type" value="Genomic_DNA"/>
</dbReference>
<reference evidence="2 3" key="1">
    <citation type="journal article" date="2018" name="Mol. Plant">
        <title>The genome of Artemisia annua provides insight into the evolution of Asteraceae family and artemisinin biosynthesis.</title>
        <authorList>
            <person name="Shen Q."/>
            <person name="Zhang L."/>
            <person name="Liao Z."/>
            <person name="Wang S."/>
            <person name="Yan T."/>
            <person name="Shi P."/>
            <person name="Liu M."/>
            <person name="Fu X."/>
            <person name="Pan Q."/>
            <person name="Wang Y."/>
            <person name="Lv Z."/>
            <person name="Lu X."/>
            <person name="Zhang F."/>
            <person name="Jiang W."/>
            <person name="Ma Y."/>
            <person name="Chen M."/>
            <person name="Hao X."/>
            <person name="Li L."/>
            <person name="Tang Y."/>
            <person name="Lv G."/>
            <person name="Zhou Y."/>
            <person name="Sun X."/>
            <person name="Brodelius P.E."/>
            <person name="Rose J.K.C."/>
            <person name="Tang K."/>
        </authorList>
    </citation>
    <scope>NUCLEOTIDE SEQUENCE [LARGE SCALE GENOMIC DNA]</scope>
    <source>
        <strain evidence="3">cv. Huhao1</strain>
        <tissue evidence="2">Leaf</tissue>
    </source>
</reference>
<comment type="caution">
    <text evidence="2">The sequence shown here is derived from an EMBL/GenBank/DDBJ whole genome shotgun (WGS) entry which is preliminary data.</text>
</comment>
<protein>
    <submittedName>
        <fullName evidence="2">Amidoxime reducing component</fullName>
    </submittedName>
</protein>
<keyword evidence="3" id="KW-1185">Reference proteome</keyword>
<dbReference type="InterPro" id="IPR005303">
    <property type="entry name" value="MOCOS_middle"/>
</dbReference>
<accession>A0A2U1KBH7</accession>
<feature type="domain" description="Molybdenum cofactor sulfurase middle" evidence="1">
    <location>
        <begin position="18"/>
        <end position="113"/>
    </location>
</feature>
<dbReference type="Pfam" id="PF03476">
    <property type="entry name" value="MOSC_N"/>
    <property type="match status" value="1"/>
</dbReference>
<evidence type="ECO:0000313" key="3">
    <source>
        <dbReference type="Proteomes" id="UP000245207"/>
    </source>
</evidence>
<dbReference type="OrthoDB" id="17255at2759"/>
<evidence type="ECO:0000313" key="2">
    <source>
        <dbReference type="EMBL" id="PWA34101.1"/>
    </source>
</evidence>
<dbReference type="SUPFAM" id="SSF141673">
    <property type="entry name" value="MOSC N-terminal domain-like"/>
    <property type="match status" value="1"/>
</dbReference>
<name>A0A2U1KBH7_ARTAN</name>